<accession>A0A9D4ESP1</accession>
<protein>
    <submittedName>
        <fullName evidence="1">Uncharacterized protein</fullName>
    </submittedName>
</protein>
<proteinExistence type="predicted"/>
<organism evidence="1 2">
    <name type="scientific">Dreissena polymorpha</name>
    <name type="common">Zebra mussel</name>
    <name type="synonym">Mytilus polymorpha</name>
    <dbReference type="NCBI Taxonomy" id="45954"/>
    <lineage>
        <taxon>Eukaryota</taxon>
        <taxon>Metazoa</taxon>
        <taxon>Spiralia</taxon>
        <taxon>Lophotrochozoa</taxon>
        <taxon>Mollusca</taxon>
        <taxon>Bivalvia</taxon>
        <taxon>Autobranchia</taxon>
        <taxon>Heteroconchia</taxon>
        <taxon>Euheterodonta</taxon>
        <taxon>Imparidentia</taxon>
        <taxon>Neoheterodontei</taxon>
        <taxon>Myida</taxon>
        <taxon>Dreissenoidea</taxon>
        <taxon>Dreissenidae</taxon>
        <taxon>Dreissena</taxon>
    </lineage>
</organism>
<comment type="caution">
    <text evidence="1">The sequence shown here is derived from an EMBL/GenBank/DDBJ whole genome shotgun (WGS) entry which is preliminary data.</text>
</comment>
<dbReference type="Proteomes" id="UP000828390">
    <property type="component" value="Unassembled WGS sequence"/>
</dbReference>
<dbReference type="AlphaFoldDB" id="A0A9D4ESP1"/>
<reference evidence="1" key="1">
    <citation type="journal article" date="2019" name="bioRxiv">
        <title>The Genome of the Zebra Mussel, Dreissena polymorpha: A Resource for Invasive Species Research.</title>
        <authorList>
            <person name="McCartney M.A."/>
            <person name="Auch B."/>
            <person name="Kono T."/>
            <person name="Mallez S."/>
            <person name="Zhang Y."/>
            <person name="Obille A."/>
            <person name="Becker A."/>
            <person name="Abrahante J.E."/>
            <person name="Garbe J."/>
            <person name="Badalamenti J.P."/>
            <person name="Herman A."/>
            <person name="Mangelson H."/>
            <person name="Liachko I."/>
            <person name="Sullivan S."/>
            <person name="Sone E.D."/>
            <person name="Koren S."/>
            <person name="Silverstein K.A.T."/>
            <person name="Beckman K.B."/>
            <person name="Gohl D.M."/>
        </authorList>
    </citation>
    <scope>NUCLEOTIDE SEQUENCE</scope>
    <source>
        <strain evidence="1">Duluth1</strain>
        <tissue evidence="1">Whole animal</tissue>
    </source>
</reference>
<reference evidence="1" key="2">
    <citation type="submission" date="2020-11" db="EMBL/GenBank/DDBJ databases">
        <authorList>
            <person name="McCartney M.A."/>
            <person name="Auch B."/>
            <person name="Kono T."/>
            <person name="Mallez S."/>
            <person name="Becker A."/>
            <person name="Gohl D.M."/>
            <person name="Silverstein K.A.T."/>
            <person name="Koren S."/>
            <person name="Bechman K.B."/>
            <person name="Herman A."/>
            <person name="Abrahante J.E."/>
            <person name="Garbe J."/>
        </authorList>
    </citation>
    <scope>NUCLEOTIDE SEQUENCE</scope>
    <source>
        <strain evidence="1">Duluth1</strain>
        <tissue evidence="1">Whole animal</tissue>
    </source>
</reference>
<name>A0A9D4ESP1_DREPO</name>
<keyword evidence="2" id="KW-1185">Reference proteome</keyword>
<evidence type="ECO:0000313" key="2">
    <source>
        <dbReference type="Proteomes" id="UP000828390"/>
    </source>
</evidence>
<evidence type="ECO:0000313" key="1">
    <source>
        <dbReference type="EMBL" id="KAH3785069.1"/>
    </source>
</evidence>
<dbReference type="EMBL" id="JAIWYP010000008">
    <property type="protein sequence ID" value="KAH3785069.1"/>
    <property type="molecule type" value="Genomic_DNA"/>
</dbReference>
<sequence length="75" mass="8851">MTRASWRVPPPAETRRIVQGEVASGSRCNEQKTQSSWLGVQSRSVFWSEIWRLDLQRIGFYYALFMTFRLHQQTS</sequence>
<gene>
    <name evidence="1" type="ORF">DPMN_163152</name>
</gene>